<dbReference type="KEGG" id="vg:26793873"/>
<keyword evidence="2" id="KW-1185">Reference proteome</keyword>
<dbReference type="RefSeq" id="YP_009222323.1">
    <property type="nucleotide sequence ID" value="NC_029058.1"/>
</dbReference>
<gene>
    <name evidence="1" type="ORF">LfeInf_085</name>
</gene>
<accession>A0A0A7NNN8</accession>
<evidence type="ECO:0000313" key="1">
    <source>
        <dbReference type="EMBL" id="AIZ94711.1"/>
    </source>
</evidence>
<sequence length="241" mass="28316">MKEQDLLKFALDDINTVYLGHRYVSEYTRGKEQQYLEFLNAIGDNGANPVYLLDRTLAYFAYLDRNRKNKRPMGIFFVTQNWKKALTTAIHYENKRLPHHGFVTEYCTNLTARAVYNYYSITQAGFDLINLVKGAYRELVMNLSLPYYDNLEYLEAYRRKIESNPTPQQILLLKGIKSMQPELLVFSNILKNLPKDPVDYAIYYIGLENLDKFSYNEDDLQNLLAFSNQLAKENLQWKITN</sequence>
<proteinExistence type="predicted"/>
<reference evidence="1 2" key="2">
    <citation type="journal article" date="2015" name="Biotechnol. Biofuels">
        <title>Bacteriophage application restores ethanol fermentation characteristics disrupted by Lactobacillus fermentum.</title>
        <authorList>
            <person name="Liu M."/>
            <person name="Bischoff K.M."/>
            <person name="Gill J.J."/>
            <person name="Mire-Criscione M.D."/>
            <person name="Berry J.D."/>
            <person name="Young R."/>
            <person name="Summer E.J."/>
        </authorList>
    </citation>
    <scope>NUCLEOTIDE SEQUENCE [LARGE SCALE GENOMIC DNA]</scope>
</reference>
<reference evidence="2" key="1">
    <citation type="submission" date="2014-10" db="EMBL/GenBank/DDBJ databases">
        <title>Characterization of Lactobacillus fermentum phage vB_S_LfeInf.</title>
        <authorList>
            <person name="Liu M."/>
            <person name="Gill J.J."/>
            <person name="Berry J."/>
            <person name="Young R.III."/>
            <person name="Summer E.J."/>
        </authorList>
    </citation>
    <scope>NUCLEOTIDE SEQUENCE [LARGE SCALE GENOMIC DNA]</scope>
</reference>
<evidence type="ECO:0000313" key="2">
    <source>
        <dbReference type="Proteomes" id="UP000030922"/>
    </source>
</evidence>
<name>A0A0A7NNN8_9CAUD</name>
<dbReference type="EMBL" id="KP054477">
    <property type="protein sequence ID" value="AIZ94711.1"/>
    <property type="molecule type" value="Genomic_DNA"/>
</dbReference>
<organism evidence="1 2">
    <name type="scientific">Lactobacillus phage LfeInf</name>
    <dbReference type="NCBI Taxonomy" id="1567484"/>
    <lineage>
        <taxon>Viruses</taxon>
        <taxon>Duplodnaviria</taxon>
        <taxon>Heunggongvirae</taxon>
        <taxon>Uroviricota</taxon>
        <taxon>Caudoviricetes</taxon>
        <taxon>Herelleviridae</taxon>
        <taxon>Hopescreekvirus</taxon>
        <taxon>Hopescreekvirus LfeInf</taxon>
    </lineage>
</organism>
<dbReference type="GeneID" id="26793873"/>
<dbReference type="Proteomes" id="UP000030922">
    <property type="component" value="Segment"/>
</dbReference>
<protein>
    <submittedName>
        <fullName evidence="1">Uncharacterized protein</fullName>
    </submittedName>
</protein>